<keyword evidence="4" id="KW-1185">Reference proteome</keyword>
<feature type="compositionally biased region" description="Basic residues" evidence="1">
    <location>
        <begin position="113"/>
        <end position="123"/>
    </location>
</feature>
<dbReference type="InterPro" id="IPR025296">
    <property type="entry name" value="DUF4158"/>
</dbReference>
<evidence type="ECO:0000313" key="4">
    <source>
        <dbReference type="Proteomes" id="UP000245629"/>
    </source>
</evidence>
<gene>
    <name evidence="3" type="ORF">DEW08_00790</name>
</gene>
<proteinExistence type="predicted"/>
<evidence type="ECO:0000313" key="3">
    <source>
        <dbReference type="EMBL" id="AWK84913.1"/>
    </source>
</evidence>
<protein>
    <recommendedName>
        <fullName evidence="2">DUF4158 domain-containing protein</fullName>
    </recommendedName>
</protein>
<organism evidence="3 4">
    <name type="scientific">Azospirillum thermophilum</name>
    <dbReference type="NCBI Taxonomy" id="2202148"/>
    <lineage>
        <taxon>Bacteria</taxon>
        <taxon>Pseudomonadati</taxon>
        <taxon>Pseudomonadota</taxon>
        <taxon>Alphaproteobacteria</taxon>
        <taxon>Rhodospirillales</taxon>
        <taxon>Azospirillaceae</taxon>
        <taxon>Azospirillum</taxon>
    </lineage>
</organism>
<evidence type="ECO:0000259" key="2">
    <source>
        <dbReference type="Pfam" id="PF13700"/>
    </source>
</evidence>
<feature type="region of interest" description="Disordered" evidence="1">
    <location>
        <begin position="112"/>
        <end position="191"/>
    </location>
</feature>
<accession>A0A2S2CK86</accession>
<reference evidence="4" key="1">
    <citation type="submission" date="2018-05" db="EMBL/GenBank/DDBJ databases">
        <title>Azospirillum thermophila sp. nov., a novel isolated from hot spring.</title>
        <authorList>
            <person name="Zhao Z."/>
        </authorList>
    </citation>
    <scope>NUCLEOTIDE SEQUENCE [LARGE SCALE GENOMIC DNA]</scope>
    <source>
        <strain evidence="4">CFH 70021</strain>
    </source>
</reference>
<dbReference type="Pfam" id="PF13700">
    <property type="entry name" value="DUF4158"/>
    <property type="match status" value="1"/>
</dbReference>
<dbReference type="OrthoDB" id="7281829at2"/>
<dbReference type="KEGG" id="azz:DEW08_00790"/>
<feature type="compositionally biased region" description="Basic and acidic residues" evidence="1">
    <location>
        <begin position="171"/>
        <end position="183"/>
    </location>
</feature>
<evidence type="ECO:0000256" key="1">
    <source>
        <dbReference type="SAM" id="MobiDB-lite"/>
    </source>
</evidence>
<sequence length="191" mass="21334">MPEGRAPYSKQDSPTVPRRHALTDAQTEALPTAEPGLIRYCTISPADLSVVADYAVRFQPRYDQFEALYAIYGFRTFTQPDQREMAEWLLPVALTTTSGVAAAGLLLEDAARHRGIRPQRHRPPGGGRLAASRPTPQPDGRAMGRVRREVTTRCDAGSRGRTAASPARRPARADRCRTRPDCHRPRHDRRR</sequence>
<dbReference type="AlphaFoldDB" id="A0A2S2CK86"/>
<feature type="compositionally biased region" description="Low complexity" evidence="1">
    <location>
        <begin position="159"/>
        <end position="168"/>
    </location>
</feature>
<dbReference type="EMBL" id="CP029352">
    <property type="protein sequence ID" value="AWK84913.1"/>
    <property type="molecule type" value="Genomic_DNA"/>
</dbReference>
<dbReference type="Proteomes" id="UP000245629">
    <property type="component" value="Chromosome 1"/>
</dbReference>
<feature type="domain" description="DUF4158" evidence="2">
    <location>
        <begin position="48"/>
        <end position="119"/>
    </location>
</feature>
<name>A0A2S2CK86_9PROT</name>
<feature type="compositionally biased region" description="Basic and acidic residues" evidence="1">
    <location>
        <begin position="146"/>
        <end position="158"/>
    </location>
</feature>